<keyword evidence="2" id="KW-0812">Transmembrane</keyword>
<dbReference type="PANTHER" id="PTHR33392">
    <property type="entry name" value="POLYISOPRENYL-TEICHOIC ACID--PEPTIDOGLYCAN TEICHOIC ACID TRANSFERASE TAGU"/>
    <property type="match status" value="1"/>
</dbReference>
<name>A0A4V2T326_9FIRM</name>
<proteinExistence type="inferred from homology"/>
<dbReference type="InterPro" id="IPR050922">
    <property type="entry name" value="LytR/CpsA/Psr_CW_biosynth"/>
</dbReference>
<comment type="similarity">
    <text evidence="1">Belongs to the LytR/CpsA/Psr (LCP) family.</text>
</comment>
<feature type="domain" description="Cell envelope-related transcriptional attenuator" evidence="3">
    <location>
        <begin position="76"/>
        <end position="227"/>
    </location>
</feature>
<dbReference type="Gene3D" id="3.40.630.190">
    <property type="entry name" value="LCP protein"/>
    <property type="match status" value="1"/>
</dbReference>
<dbReference type="OrthoDB" id="305468at2"/>
<dbReference type="RefSeq" id="WP_132849180.1">
    <property type="nucleotide sequence ID" value="NZ_CP058648.1"/>
</dbReference>
<keyword evidence="2" id="KW-1133">Transmembrane helix</keyword>
<sequence>MKRWKLWTSVVLGVVMLLVLGGSYNLYRNYKSMLKNISVMEEENGQIEDQKKDVIEPFAMLTYGISARKHLNDPGHSDTMMLALVDPQEVKITLISIPRDAYVEIPGYRTDKINSTYPRGGPKLMISTIENWLDVDVHAYTSINFQGFIDLIDLVGGIDVNVPRRMVYSDPYDGTRVRLEPGEQILDGKNALDFVRFRKSNDGRHDSDYARMERQQEALKALSNKITSIRSIPRILNMMNILSDNVETSLTPKELEQLIRIFITFRPESLETHSIIGGGHYINNGWYEIVTEEEVERINTIINDFFSKSNDI</sequence>
<evidence type="ECO:0000313" key="5">
    <source>
        <dbReference type="Proteomes" id="UP000295504"/>
    </source>
</evidence>
<dbReference type="NCBIfam" id="TIGR00350">
    <property type="entry name" value="lytR_cpsA_psr"/>
    <property type="match status" value="1"/>
</dbReference>
<dbReference type="Pfam" id="PF03816">
    <property type="entry name" value="LytR_cpsA_psr"/>
    <property type="match status" value="1"/>
</dbReference>
<evidence type="ECO:0000256" key="2">
    <source>
        <dbReference type="SAM" id="Phobius"/>
    </source>
</evidence>
<keyword evidence="2" id="KW-0472">Membrane</keyword>
<dbReference type="PANTHER" id="PTHR33392:SF6">
    <property type="entry name" value="POLYISOPRENYL-TEICHOIC ACID--PEPTIDOGLYCAN TEICHOIC ACID TRANSFERASE TAGU"/>
    <property type="match status" value="1"/>
</dbReference>
<organism evidence="4 5">
    <name type="scientific">Serpentinicella alkaliphila</name>
    <dbReference type="NCBI Taxonomy" id="1734049"/>
    <lineage>
        <taxon>Bacteria</taxon>
        <taxon>Bacillati</taxon>
        <taxon>Bacillota</taxon>
        <taxon>Clostridia</taxon>
        <taxon>Peptostreptococcales</taxon>
        <taxon>Natronincolaceae</taxon>
        <taxon>Serpentinicella</taxon>
    </lineage>
</organism>
<protein>
    <submittedName>
        <fullName evidence="4">LytR family transcriptional attenuator</fullName>
    </submittedName>
</protein>
<evidence type="ECO:0000256" key="1">
    <source>
        <dbReference type="ARBA" id="ARBA00006068"/>
    </source>
</evidence>
<dbReference type="EMBL" id="SLYC01000035">
    <property type="protein sequence ID" value="TCP99673.1"/>
    <property type="molecule type" value="Genomic_DNA"/>
</dbReference>
<dbReference type="Proteomes" id="UP000295504">
    <property type="component" value="Unassembled WGS sequence"/>
</dbReference>
<comment type="caution">
    <text evidence="4">The sequence shown here is derived from an EMBL/GenBank/DDBJ whole genome shotgun (WGS) entry which is preliminary data.</text>
</comment>
<feature type="transmembrane region" description="Helical" evidence="2">
    <location>
        <begin position="6"/>
        <end position="27"/>
    </location>
</feature>
<keyword evidence="5" id="KW-1185">Reference proteome</keyword>
<gene>
    <name evidence="4" type="ORF">EDD79_10358</name>
</gene>
<reference evidence="4 5" key="1">
    <citation type="submission" date="2019-03" db="EMBL/GenBank/DDBJ databases">
        <title>Genomic Encyclopedia of Type Strains, Phase IV (KMG-IV): sequencing the most valuable type-strain genomes for metagenomic binning, comparative biology and taxonomic classification.</title>
        <authorList>
            <person name="Goeker M."/>
        </authorList>
    </citation>
    <scope>NUCLEOTIDE SEQUENCE [LARGE SCALE GENOMIC DNA]</scope>
    <source>
        <strain evidence="4 5">DSM 100013</strain>
    </source>
</reference>
<dbReference type="InterPro" id="IPR004474">
    <property type="entry name" value="LytR_CpsA_psr"/>
</dbReference>
<accession>A0A4V2T326</accession>
<evidence type="ECO:0000259" key="3">
    <source>
        <dbReference type="Pfam" id="PF03816"/>
    </source>
</evidence>
<dbReference type="AlphaFoldDB" id="A0A4V2T326"/>
<evidence type="ECO:0000313" key="4">
    <source>
        <dbReference type="EMBL" id="TCP99673.1"/>
    </source>
</evidence>